<protein>
    <submittedName>
        <fullName evidence="2">ATP-dependent helicase/nuclease subunit A</fullName>
    </submittedName>
</protein>
<dbReference type="EMBL" id="AZMM01010661">
    <property type="protein sequence ID" value="ETJ34927.1"/>
    <property type="molecule type" value="Genomic_DNA"/>
</dbReference>
<sequence length="65" mass="7704">NWLKENAEAFNIETMEKLNNSKWVLVLKNSIKVEIEGYIKMLEKVLFINSDIFFFISSLILFTVF</sequence>
<keyword evidence="2" id="KW-0547">Nucleotide-binding</keyword>
<evidence type="ECO:0000256" key="1">
    <source>
        <dbReference type="SAM" id="Phobius"/>
    </source>
</evidence>
<gene>
    <name evidence="2" type="ORF">Q604_UNBC10661G0001</name>
</gene>
<name>W1XXE8_9ZZZZ</name>
<reference evidence="2" key="1">
    <citation type="submission" date="2013-12" db="EMBL/GenBank/DDBJ databases">
        <title>A Varibaculum cambriense genome reconstructed from a premature infant gut community with otherwise low bacterial novelty that shifts toward anaerobic metabolism during the third week of life.</title>
        <authorList>
            <person name="Brown C.T."/>
            <person name="Sharon I."/>
            <person name="Thomas B.C."/>
            <person name="Castelle C.J."/>
            <person name="Morowitz M.J."/>
            <person name="Banfield J.F."/>
        </authorList>
    </citation>
    <scope>NUCLEOTIDE SEQUENCE</scope>
</reference>
<dbReference type="AlphaFoldDB" id="W1XXE8"/>
<comment type="caution">
    <text evidence="2">The sequence shown here is derived from an EMBL/GenBank/DDBJ whole genome shotgun (WGS) entry which is preliminary data.</text>
</comment>
<keyword evidence="2" id="KW-0347">Helicase</keyword>
<keyword evidence="2" id="KW-0067">ATP-binding</keyword>
<organism evidence="2">
    <name type="scientific">human gut metagenome</name>
    <dbReference type="NCBI Taxonomy" id="408170"/>
    <lineage>
        <taxon>unclassified sequences</taxon>
        <taxon>metagenomes</taxon>
        <taxon>organismal metagenomes</taxon>
    </lineage>
</organism>
<accession>W1XXE8</accession>
<keyword evidence="1" id="KW-0812">Transmembrane</keyword>
<dbReference type="GO" id="GO:0004386">
    <property type="term" value="F:helicase activity"/>
    <property type="evidence" value="ECO:0007669"/>
    <property type="project" value="UniProtKB-KW"/>
</dbReference>
<keyword evidence="2" id="KW-0378">Hydrolase</keyword>
<proteinExistence type="predicted"/>
<evidence type="ECO:0000313" key="2">
    <source>
        <dbReference type="EMBL" id="ETJ34927.1"/>
    </source>
</evidence>
<feature type="non-terminal residue" evidence="2">
    <location>
        <position position="1"/>
    </location>
</feature>
<keyword evidence="1" id="KW-1133">Transmembrane helix</keyword>
<keyword evidence="1" id="KW-0472">Membrane</keyword>
<feature type="transmembrane region" description="Helical" evidence="1">
    <location>
        <begin position="45"/>
        <end position="64"/>
    </location>
</feature>